<dbReference type="OrthoDB" id="1092590at2"/>
<keyword evidence="3" id="KW-1185">Reference proteome</keyword>
<gene>
    <name evidence="2" type="ORF">XINFAN_01473</name>
</gene>
<evidence type="ECO:0000256" key="1">
    <source>
        <dbReference type="SAM" id="SignalP"/>
    </source>
</evidence>
<sequence>MLRLLITLCLAAAPVRADEPAPPGPVTTLAHALALYERASAQGEALEMAVAVRLAHGIGLREATRWTRETDKIPAAETPGRSHAVTLDLLLSDAAWAGALLMAEEDELMAEVLATLPPPGRQGSASRMRADLPAARQDLWQIPLAGQSPAEIAVFPARAGGQPRILWRVEDSGGETVCPPREAGFTACRFTPAANGFYRVVIANPSGESGEYLLLSN</sequence>
<dbReference type="Proteomes" id="UP000277498">
    <property type="component" value="Unassembled WGS sequence"/>
</dbReference>
<keyword evidence="1" id="KW-0732">Signal</keyword>
<feature type="signal peptide" evidence="1">
    <location>
        <begin position="1"/>
        <end position="17"/>
    </location>
</feature>
<name>A0A3P5WU51_9RHOB</name>
<dbReference type="EMBL" id="UXAW01000051">
    <property type="protein sequence ID" value="VDC25235.1"/>
    <property type="molecule type" value="Genomic_DNA"/>
</dbReference>
<organism evidence="2 3">
    <name type="scientific">Pseudogemmobacter humi</name>
    <dbReference type="NCBI Taxonomy" id="2483812"/>
    <lineage>
        <taxon>Bacteria</taxon>
        <taxon>Pseudomonadati</taxon>
        <taxon>Pseudomonadota</taxon>
        <taxon>Alphaproteobacteria</taxon>
        <taxon>Rhodobacterales</taxon>
        <taxon>Paracoccaceae</taxon>
        <taxon>Pseudogemmobacter</taxon>
    </lineage>
</organism>
<accession>A0A3P5WU51</accession>
<evidence type="ECO:0000313" key="2">
    <source>
        <dbReference type="EMBL" id="VDC25235.1"/>
    </source>
</evidence>
<dbReference type="AlphaFoldDB" id="A0A3P5WU51"/>
<dbReference type="RefSeq" id="WP_124085882.1">
    <property type="nucleotide sequence ID" value="NZ_UXAW01000051.1"/>
</dbReference>
<protein>
    <submittedName>
        <fullName evidence="2">Uncharacterized protein</fullName>
    </submittedName>
</protein>
<proteinExistence type="predicted"/>
<evidence type="ECO:0000313" key="3">
    <source>
        <dbReference type="Proteomes" id="UP000277498"/>
    </source>
</evidence>
<reference evidence="2 3" key="1">
    <citation type="submission" date="2018-11" db="EMBL/GenBank/DDBJ databases">
        <authorList>
            <person name="Criscuolo A."/>
        </authorList>
    </citation>
    <scope>NUCLEOTIDE SEQUENCE [LARGE SCALE GENOMIC DNA]</scope>
    <source>
        <strain evidence="2">ACIP111625</strain>
    </source>
</reference>
<feature type="chain" id="PRO_5017937490" evidence="1">
    <location>
        <begin position="18"/>
        <end position="217"/>
    </location>
</feature>